<dbReference type="InterPro" id="IPR009313">
    <property type="entry name" value="Baculo_11_kDa"/>
</dbReference>
<accession>A0A2H4UZU0</accession>
<keyword evidence="3" id="KW-1185">Reference proteome</keyword>
<dbReference type="RefSeq" id="YP_009552651.1">
    <property type="nucleotide sequence ID" value="NC_040621.1"/>
</dbReference>
<evidence type="ECO:0000313" key="2">
    <source>
        <dbReference type="EMBL" id="AUA60322.1"/>
    </source>
</evidence>
<keyword evidence="1" id="KW-1133">Transmembrane helix</keyword>
<proteinExistence type="predicted"/>
<organism evidence="2 3">
    <name type="scientific">Operophtera brumata nucleopolyhedrovirus</name>
    <dbReference type="NCBI Taxonomy" id="1046267"/>
    <lineage>
        <taxon>Viruses</taxon>
        <taxon>Viruses incertae sedis</taxon>
        <taxon>Naldaviricetes</taxon>
        <taxon>Lefavirales</taxon>
        <taxon>Baculoviridae</taxon>
        <taxon>Alphabaculovirus</taxon>
        <taxon>Alphabaculovirus opbrumatae</taxon>
    </lineage>
</organism>
<keyword evidence="1" id="KW-0472">Membrane</keyword>
<dbReference type="Proteomes" id="UP000290445">
    <property type="component" value="Segment"/>
</dbReference>
<sequence length="71" mass="8586">MMERESILDHDQVSQIVVKNRVFLRDFLLIIAGLLIFIIIVVFVLLIFNLNKNIEQRQQYEQDVSYTYNRR</sequence>
<dbReference type="Pfam" id="PF06143">
    <property type="entry name" value="Baculo_11_kDa"/>
    <property type="match status" value="1"/>
</dbReference>
<name>A0A2H4UZU0_9ABAC</name>
<dbReference type="KEGG" id="vg:41699985"/>
<evidence type="ECO:0000256" key="1">
    <source>
        <dbReference type="SAM" id="Phobius"/>
    </source>
</evidence>
<evidence type="ECO:0000313" key="3">
    <source>
        <dbReference type="Proteomes" id="UP000290445"/>
    </source>
</evidence>
<feature type="transmembrane region" description="Helical" evidence="1">
    <location>
        <begin position="27"/>
        <end position="48"/>
    </location>
</feature>
<dbReference type="EMBL" id="MF614691">
    <property type="protein sequence ID" value="AUA60322.1"/>
    <property type="molecule type" value="Genomic_DNA"/>
</dbReference>
<keyword evidence="1" id="KW-0812">Transmembrane</keyword>
<protein>
    <submittedName>
        <fullName evidence="2">ORF91 protein</fullName>
    </submittedName>
</protein>
<dbReference type="GeneID" id="41699985"/>
<reference evidence="2 3" key="1">
    <citation type="journal article" date="2017" name="Viruses">
        <title>The Operophtera brumata Nucleopolyhedrovirus (OpbuNPV) Represents an Early, Divergent Lineage within Genus Alphabaculovirus.</title>
        <authorList>
            <person name="Harrison R.L."/>
            <person name="Rowley D.L."/>
            <person name="Mowery J.D."/>
            <person name="Bauchan G.R."/>
            <person name="Burand J.P."/>
        </authorList>
    </citation>
    <scope>NUCLEOTIDE SEQUENCE [LARGE SCALE GENOMIC DNA]</scope>
    <source>
        <strain evidence="2">OpbuNPV-MA</strain>
    </source>
</reference>